<dbReference type="AlphaFoldDB" id="A0A7X9RT56"/>
<accession>A0A7X9RT56</accession>
<protein>
    <recommendedName>
        <fullName evidence="6">PNPLA domain-containing protein</fullName>
    </recommendedName>
</protein>
<feature type="active site" description="Nucleophile" evidence="4">
    <location>
        <position position="77"/>
    </location>
</feature>
<feature type="short sequence motif" description="GXGXXG" evidence="4">
    <location>
        <begin position="48"/>
        <end position="53"/>
    </location>
</feature>
<dbReference type="Gene3D" id="2.40.160.50">
    <property type="entry name" value="membrane protein fhac: a member of the omp85/tpsb transporter family"/>
    <property type="match status" value="1"/>
</dbReference>
<evidence type="ECO:0000313" key="7">
    <source>
        <dbReference type="EMBL" id="NME66827.1"/>
    </source>
</evidence>
<dbReference type="GO" id="GO:0016787">
    <property type="term" value="F:hydrolase activity"/>
    <property type="evidence" value="ECO:0007669"/>
    <property type="project" value="UniProtKB-UniRule"/>
</dbReference>
<dbReference type="InterPro" id="IPR002641">
    <property type="entry name" value="PNPLA_dom"/>
</dbReference>
<evidence type="ECO:0000256" key="2">
    <source>
        <dbReference type="ARBA" id="ARBA00022963"/>
    </source>
</evidence>
<keyword evidence="1 4" id="KW-0378">Hydrolase</keyword>
<dbReference type="GO" id="GO:0016042">
    <property type="term" value="P:lipid catabolic process"/>
    <property type="evidence" value="ECO:0007669"/>
    <property type="project" value="UniProtKB-UniRule"/>
</dbReference>
<dbReference type="EMBL" id="JABANE010000005">
    <property type="protein sequence ID" value="NME66827.1"/>
    <property type="molecule type" value="Genomic_DNA"/>
</dbReference>
<dbReference type="PROSITE" id="PS51635">
    <property type="entry name" value="PNPLA"/>
    <property type="match status" value="1"/>
</dbReference>
<dbReference type="Gene3D" id="3.40.1090.10">
    <property type="entry name" value="Cytosolic phospholipase A2 catalytic domain"/>
    <property type="match status" value="2"/>
</dbReference>
<dbReference type="Proteomes" id="UP000576082">
    <property type="component" value="Unassembled WGS sequence"/>
</dbReference>
<reference evidence="7 8" key="1">
    <citation type="submission" date="2020-04" db="EMBL/GenBank/DDBJ databases">
        <title>Flammeovirga sp. SR4, a novel species isolated from seawater.</title>
        <authorList>
            <person name="Wang X."/>
        </authorList>
    </citation>
    <scope>NUCLEOTIDE SEQUENCE [LARGE SCALE GENOMIC DNA]</scope>
    <source>
        <strain evidence="7 8">ATCC 23126</strain>
    </source>
</reference>
<keyword evidence="8" id="KW-1185">Reference proteome</keyword>
<name>A0A7X9RT56_9BACT</name>
<dbReference type="InterPro" id="IPR050301">
    <property type="entry name" value="NTE"/>
</dbReference>
<feature type="signal peptide" evidence="5">
    <location>
        <begin position="1"/>
        <end position="21"/>
    </location>
</feature>
<evidence type="ECO:0000256" key="3">
    <source>
        <dbReference type="ARBA" id="ARBA00023098"/>
    </source>
</evidence>
<sequence>MKLIKHLFFCIFLFTLFTSNSYCQSVTDESAFPENNKKRKSVGLVLSGGGAKGIAHVGVIKVLEENGIPIDYITGTSMGAIVGGFYAAGYTSGEIEGFIRDPDFQAWVSGQIDPDDEFYFGRQERGAEWINFNIELDSNYSVSWDPTIIKDASLNFAFSARLYKASYDANFNFDSLSIPFRCIGSDIFERKAVTIKEGQLERAIRASMAVPLVFKPVKVNDKYLYDGGVYNNLPVDVMKRDFNPDMVIVVNLGANDMLEEYPYDKDDEMVKGNVLRYIVMNNTYPEEDIDLSKDVYLGVPVDEYSAADFTPVDSLLTIGYDFTSTKIDEINKIYGEDQPRVKPKGSNFNELFNPKTKEISFVELSEDLSFNQRLFVRNIVKPNRRKKTSINELLGGYNMLISNNYFSDIDAYFYYDSLDLDPRLHIDVTPNKKLRVGVGGNIASRNIGQAYISGQFSIFTQSLNTFKMNAFAGAFYNSFSAELESMFAKQLPFSVSGEFILNRWNYANAQELIFEQKDKLNLLRRDNYAGLNACFATGRKSKLTAFGGYTFNEDKYEQILIITDSTSDQGIPVDLIGNEKLNGWLFGLKWESNTLNSKTFPTKGRYFKLSAKQILGHNKFNMTLTSAINQDWNRDWYTLQAQYEQYFPMKLFTLGIKGHAAYSNYTESITIPTSLANAMAYYPLLDSKSYFIDAFRSPRFLAGGLKIIRHLWSESFNIQLEGHAFHSTVKYERGDTPIFPVVVEKSFWDFSNMDYALAGSIVYESPIGPFSLSVNHYNVEDHNFMVLFNLGILLYNKKMMEE</sequence>
<evidence type="ECO:0000256" key="5">
    <source>
        <dbReference type="SAM" id="SignalP"/>
    </source>
</evidence>
<dbReference type="RefSeq" id="WP_169654689.1">
    <property type="nucleotide sequence ID" value="NZ_JABANE010000005.1"/>
</dbReference>
<feature type="chain" id="PRO_5030995138" description="PNPLA domain-containing protein" evidence="5">
    <location>
        <begin position="22"/>
        <end position="802"/>
    </location>
</feature>
<evidence type="ECO:0000259" key="6">
    <source>
        <dbReference type="PROSITE" id="PS51635"/>
    </source>
</evidence>
<keyword evidence="3 4" id="KW-0443">Lipid metabolism</keyword>
<feature type="short sequence motif" description="GXSXG" evidence="4">
    <location>
        <begin position="75"/>
        <end position="79"/>
    </location>
</feature>
<evidence type="ECO:0000256" key="1">
    <source>
        <dbReference type="ARBA" id="ARBA00022801"/>
    </source>
</evidence>
<dbReference type="PANTHER" id="PTHR14226">
    <property type="entry name" value="NEUROPATHY TARGET ESTERASE/SWISS CHEESE D.MELANOGASTER"/>
    <property type="match status" value="1"/>
</dbReference>
<dbReference type="SUPFAM" id="SSF52151">
    <property type="entry name" value="FabD/lysophospholipase-like"/>
    <property type="match status" value="1"/>
</dbReference>
<keyword evidence="2 4" id="KW-0442">Lipid degradation</keyword>
<dbReference type="InterPro" id="IPR016035">
    <property type="entry name" value="Acyl_Trfase/lysoPLipase"/>
</dbReference>
<dbReference type="PANTHER" id="PTHR14226:SF29">
    <property type="entry name" value="NEUROPATHY TARGET ESTERASE SWS"/>
    <property type="match status" value="1"/>
</dbReference>
<proteinExistence type="predicted"/>
<feature type="short sequence motif" description="DGA/G" evidence="4">
    <location>
        <begin position="226"/>
        <end position="228"/>
    </location>
</feature>
<feature type="domain" description="PNPLA" evidence="6">
    <location>
        <begin position="44"/>
        <end position="239"/>
    </location>
</feature>
<evidence type="ECO:0000256" key="4">
    <source>
        <dbReference type="PROSITE-ProRule" id="PRU01161"/>
    </source>
</evidence>
<comment type="caution">
    <text evidence="7">The sequence shown here is derived from an EMBL/GenBank/DDBJ whole genome shotgun (WGS) entry which is preliminary data.</text>
</comment>
<gene>
    <name evidence="7" type="ORF">HHU12_02515</name>
</gene>
<dbReference type="Pfam" id="PF01734">
    <property type="entry name" value="Patatin"/>
    <property type="match status" value="1"/>
</dbReference>
<evidence type="ECO:0000313" key="8">
    <source>
        <dbReference type="Proteomes" id="UP000576082"/>
    </source>
</evidence>
<keyword evidence="5" id="KW-0732">Signal</keyword>
<organism evidence="7 8">
    <name type="scientific">Flammeovirga aprica JL-4</name>
    <dbReference type="NCBI Taxonomy" id="694437"/>
    <lineage>
        <taxon>Bacteria</taxon>
        <taxon>Pseudomonadati</taxon>
        <taxon>Bacteroidota</taxon>
        <taxon>Cytophagia</taxon>
        <taxon>Cytophagales</taxon>
        <taxon>Flammeovirgaceae</taxon>
        <taxon>Flammeovirga</taxon>
    </lineage>
</organism>
<dbReference type="CDD" id="cd07205">
    <property type="entry name" value="Pat_PNPLA6_PNPLA7_NTE1_like"/>
    <property type="match status" value="1"/>
</dbReference>
<feature type="active site" description="Proton acceptor" evidence="4">
    <location>
        <position position="226"/>
    </location>
</feature>